<dbReference type="Pfam" id="PF00298">
    <property type="entry name" value="Ribosomal_L11"/>
    <property type="match status" value="1"/>
</dbReference>
<dbReference type="PANTHER" id="PTHR11661:SF1">
    <property type="entry name" value="LARGE RIBOSOMAL SUBUNIT PROTEIN UL11M"/>
    <property type="match status" value="1"/>
</dbReference>
<dbReference type="PANTHER" id="PTHR11661">
    <property type="entry name" value="60S RIBOSOMAL PROTEIN L12"/>
    <property type="match status" value="1"/>
</dbReference>
<evidence type="ECO:0000256" key="3">
    <source>
        <dbReference type="ARBA" id="ARBA00023274"/>
    </source>
</evidence>
<comment type="caution">
    <text evidence="6">The sequence shown here is derived from an EMBL/GenBank/DDBJ whole genome shotgun (WGS) entry which is preliminary data.</text>
</comment>
<dbReference type="GO" id="GO:0003735">
    <property type="term" value="F:structural constituent of ribosome"/>
    <property type="evidence" value="ECO:0007669"/>
    <property type="project" value="InterPro"/>
</dbReference>
<sequence length="103" mass="11258">LPNRAFCYARRDAPPAGSGLYEHSTFEFVVKSPSISWFLKKAAGIETASSRLGHSSVSSLTLCHVYEIAKLKQPDPFCKHMSLEVLCKSIIGTANSMGIEIVK</sequence>
<dbReference type="AlphaFoldDB" id="A0A1E5VKS9"/>
<dbReference type="GO" id="GO:0006412">
    <property type="term" value="P:translation"/>
    <property type="evidence" value="ECO:0007669"/>
    <property type="project" value="InterPro"/>
</dbReference>
<dbReference type="Gene3D" id="1.10.10.250">
    <property type="entry name" value="Ribosomal protein L11, C-terminal domain"/>
    <property type="match status" value="1"/>
</dbReference>
<dbReference type="Proteomes" id="UP000095767">
    <property type="component" value="Unassembled WGS sequence"/>
</dbReference>
<keyword evidence="3" id="KW-0687">Ribonucleoprotein</keyword>
<dbReference type="InterPro" id="IPR020783">
    <property type="entry name" value="Ribosomal_uL11_C"/>
</dbReference>
<dbReference type="InterPro" id="IPR036769">
    <property type="entry name" value="Ribosomal_uL11_C_sf"/>
</dbReference>
<dbReference type="SUPFAM" id="SSF46906">
    <property type="entry name" value="Ribosomal protein L11, C-terminal domain"/>
    <property type="match status" value="1"/>
</dbReference>
<dbReference type="EMBL" id="LWDX02036507">
    <property type="protein sequence ID" value="OEL25741.1"/>
    <property type="molecule type" value="Genomic_DNA"/>
</dbReference>
<evidence type="ECO:0000256" key="2">
    <source>
        <dbReference type="ARBA" id="ARBA00022980"/>
    </source>
</evidence>
<comment type="similarity">
    <text evidence="1">Belongs to the universal ribosomal protein uL11 family.</text>
</comment>
<evidence type="ECO:0000256" key="1">
    <source>
        <dbReference type="ARBA" id="ARBA00010537"/>
    </source>
</evidence>
<organism evidence="6 7">
    <name type="scientific">Dichanthelium oligosanthes</name>
    <dbReference type="NCBI Taxonomy" id="888268"/>
    <lineage>
        <taxon>Eukaryota</taxon>
        <taxon>Viridiplantae</taxon>
        <taxon>Streptophyta</taxon>
        <taxon>Embryophyta</taxon>
        <taxon>Tracheophyta</taxon>
        <taxon>Spermatophyta</taxon>
        <taxon>Magnoliopsida</taxon>
        <taxon>Liliopsida</taxon>
        <taxon>Poales</taxon>
        <taxon>Poaceae</taxon>
        <taxon>PACMAD clade</taxon>
        <taxon>Panicoideae</taxon>
        <taxon>Panicodae</taxon>
        <taxon>Paniceae</taxon>
        <taxon>Dichantheliinae</taxon>
        <taxon>Dichanthelium</taxon>
    </lineage>
</organism>
<dbReference type="STRING" id="888268.A0A1E5VKS9"/>
<feature type="non-terminal residue" evidence="6">
    <location>
        <position position="103"/>
    </location>
</feature>
<name>A0A1E5VKS9_9POAL</name>
<feature type="domain" description="Large ribosomal subunit protein uL11 C-terminal" evidence="5">
    <location>
        <begin position="31"/>
        <end position="101"/>
    </location>
</feature>
<gene>
    <name evidence="6" type="ORF">BAE44_0013240</name>
</gene>
<keyword evidence="7" id="KW-1185">Reference proteome</keyword>
<dbReference type="SMART" id="SM00649">
    <property type="entry name" value="RL11"/>
    <property type="match status" value="1"/>
</dbReference>
<keyword evidence="2" id="KW-0689">Ribosomal protein</keyword>
<dbReference type="GO" id="GO:0015934">
    <property type="term" value="C:large ribosomal subunit"/>
    <property type="evidence" value="ECO:0007669"/>
    <property type="project" value="TreeGrafter"/>
</dbReference>
<evidence type="ECO:0000313" key="6">
    <source>
        <dbReference type="EMBL" id="OEL25741.1"/>
    </source>
</evidence>
<evidence type="ECO:0000259" key="5">
    <source>
        <dbReference type="Pfam" id="PF00298"/>
    </source>
</evidence>
<protein>
    <recommendedName>
        <fullName evidence="4">Large ribosomal subunit protein uL11m</fullName>
    </recommendedName>
</protein>
<dbReference type="FunFam" id="1.10.10.250:FF:000003">
    <property type="entry name" value="Mitochondrial ribosomal protein L11"/>
    <property type="match status" value="1"/>
</dbReference>
<feature type="non-terminal residue" evidence="6">
    <location>
        <position position="1"/>
    </location>
</feature>
<accession>A0A1E5VKS9</accession>
<evidence type="ECO:0000256" key="4">
    <source>
        <dbReference type="ARBA" id="ARBA00040104"/>
    </source>
</evidence>
<dbReference type="InterPro" id="IPR000911">
    <property type="entry name" value="Ribosomal_uL11"/>
</dbReference>
<reference evidence="6 7" key="1">
    <citation type="submission" date="2016-09" db="EMBL/GenBank/DDBJ databases">
        <title>The draft genome of Dichanthelium oligosanthes: A C3 panicoid grass species.</title>
        <authorList>
            <person name="Studer A.J."/>
            <person name="Schnable J.C."/>
            <person name="Brutnell T.P."/>
        </authorList>
    </citation>
    <scope>NUCLEOTIDE SEQUENCE [LARGE SCALE GENOMIC DNA]</scope>
    <source>
        <strain evidence="7">cv. Kellogg 1175</strain>
        <tissue evidence="6">Leaf</tissue>
    </source>
</reference>
<evidence type="ECO:0000313" key="7">
    <source>
        <dbReference type="Proteomes" id="UP000095767"/>
    </source>
</evidence>
<dbReference type="GO" id="GO:0070180">
    <property type="term" value="F:large ribosomal subunit rRNA binding"/>
    <property type="evidence" value="ECO:0007669"/>
    <property type="project" value="TreeGrafter"/>
</dbReference>
<dbReference type="OrthoDB" id="1091498at2759"/>
<proteinExistence type="inferred from homology"/>